<evidence type="ECO:0000256" key="1">
    <source>
        <dbReference type="SAM" id="MobiDB-lite"/>
    </source>
</evidence>
<dbReference type="EMBL" id="CP017478">
    <property type="protein sequence ID" value="AOW21870.1"/>
    <property type="molecule type" value="Genomic_DNA"/>
</dbReference>
<evidence type="ECO:0000313" key="2">
    <source>
        <dbReference type="EMBL" id="AOW21870.1"/>
    </source>
</evidence>
<gene>
    <name evidence="2" type="ORF">LPB138_14775</name>
</gene>
<dbReference type="RefSeq" id="WP_070238030.1">
    <property type="nucleotide sequence ID" value="NZ_CP017478.1"/>
</dbReference>
<accession>A0A1D8PBB8</accession>
<sequence>MLDTKNENLPEVDGDVKQVNSDGGSELENQKKVPTVKSTDAVKTEEEVVEEIDNEIAESSEKDEHAHNNEMPNYDSMSLDSLVEEFQKLLKEHPVQKINNDVNAIKNSFNTQFSKLLAEKKAAFLAEGGESIDFNYSNPLKTQFNSLNSEFREKRTAYYKNLESELSNNLDLRLNVIEQLKSLIEDADAKTMYNQFRELQDRWKKIGPVAREKYNDTWRTYHHHVERFYDLLHLSNDLRDLDFKHNLDEKLKLVARAEELAKSDDINYAFKKLQELHKMWKEDVGPVAREVREDVWKKFSAATKLIHDKRHENFKNLKGKYEENIEKKLNIIEKINNVDISNNSKHSDWQQSIKIVESLRDQFFKVGNVPKSESETIWTKFKEATRKFNREKNSFYKNVKNVQQENLNKKMKLIEQAESLKDSEDWDSVTDVMKKIQSDWKKIGHVPRKYSDKIWNQFKSACNHYFDRLHENQNSGSKEEQASYEKKKALLETIIKQSETSKLSLDTVKDYIENWRELGKVPYSSRNIESKFTQVIDKLFSKLSIDDKDKEMIKFENQMEGLLSQNNLRKLDSEQIFIRKKIDESVREIQQLETNISFISNVDVNNPLLKNVLNSINTHKENLEILKSKLNYLSQLDY</sequence>
<dbReference type="AlphaFoldDB" id="A0A1D8PBB8"/>
<protein>
    <submittedName>
        <fullName evidence="2">Chromosome segregation protein</fullName>
    </submittedName>
</protein>
<keyword evidence="3" id="KW-1185">Reference proteome</keyword>
<evidence type="ECO:0000313" key="3">
    <source>
        <dbReference type="Proteomes" id="UP000176050"/>
    </source>
</evidence>
<name>A0A1D8PBB8_9FLAO</name>
<dbReference type="InterPro" id="IPR007139">
    <property type="entry name" value="DUF349"/>
</dbReference>
<dbReference type="STRING" id="1850246.LPB138_14775"/>
<feature type="region of interest" description="Disordered" evidence="1">
    <location>
        <begin position="1"/>
        <end position="48"/>
    </location>
</feature>
<proteinExistence type="predicted"/>
<dbReference type="OrthoDB" id="5422202at2"/>
<reference evidence="2 3" key="1">
    <citation type="submission" date="2016-10" db="EMBL/GenBank/DDBJ databases">
        <title>Lutibacter sp. LPB0138, isolated from marine gastropod.</title>
        <authorList>
            <person name="Kim E."/>
            <person name="Yi H."/>
        </authorList>
    </citation>
    <scope>NUCLEOTIDE SEQUENCE [LARGE SCALE GENOMIC DNA]</scope>
    <source>
        <strain evidence="2 3">LPB0138</strain>
    </source>
</reference>
<dbReference type="KEGG" id="lul:LPB138_14775"/>
<dbReference type="Proteomes" id="UP000176050">
    <property type="component" value="Chromosome"/>
</dbReference>
<dbReference type="Pfam" id="PF03993">
    <property type="entry name" value="DUF349"/>
    <property type="match status" value="5"/>
</dbReference>
<organism evidence="2 3">
    <name type="scientific">Urechidicola croceus</name>
    <dbReference type="NCBI Taxonomy" id="1850246"/>
    <lineage>
        <taxon>Bacteria</taxon>
        <taxon>Pseudomonadati</taxon>
        <taxon>Bacteroidota</taxon>
        <taxon>Flavobacteriia</taxon>
        <taxon>Flavobacteriales</taxon>
        <taxon>Flavobacteriaceae</taxon>
        <taxon>Urechidicola</taxon>
    </lineage>
</organism>